<dbReference type="OrthoDB" id="789771at2"/>
<dbReference type="PROSITE" id="PS50853">
    <property type="entry name" value="FN3"/>
    <property type="match status" value="1"/>
</dbReference>
<protein>
    <recommendedName>
        <fullName evidence="1">Fibronectin type-III domain-containing protein</fullName>
    </recommendedName>
</protein>
<evidence type="ECO:0000313" key="2">
    <source>
        <dbReference type="EMBL" id="SHJ75343.1"/>
    </source>
</evidence>
<dbReference type="InterPro" id="IPR013783">
    <property type="entry name" value="Ig-like_fold"/>
</dbReference>
<gene>
    <name evidence="2" type="ORF">SAMN04488007_1315</name>
</gene>
<reference evidence="3" key="1">
    <citation type="submission" date="2016-11" db="EMBL/GenBank/DDBJ databases">
        <authorList>
            <person name="Varghese N."/>
            <person name="Submissions S."/>
        </authorList>
    </citation>
    <scope>NUCLEOTIDE SEQUENCE [LARGE SCALE GENOMIC DNA]</scope>
    <source>
        <strain evidence="3">DSM 16478</strain>
    </source>
</reference>
<dbReference type="SUPFAM" id="SSF49265">
    <property type="entry name" value="Fibronectin type III"/>
    <property type="match status" value="1"/>
</dbReference>
<dbReference type="AlphaFoldDB" id="A0A1M6LW30"/>
<dbReference type="RefSeq" id="WP_073242327.1">
    <property type="nucleotide sequence ID" value="NZ_FQZX01000001.1"/>
</dbReference>
<dbReference type="InterPro" id="IPR003961">
    <property type="entry name" value="FN3_dom"/>
</dbReference>
<organism evidence="2 3">
    <name type="scientific">Maribacter aquivivus</name>
    <dbReference type="NCBI Taxonomy" id="228958"/>
    <lineage>
        <taxon>Bacteria</taxon>
        <taxon>Pseudomonadati</taxon>
        <taxon>Bacteroidota</taxon>
        <taxon>Flavobacteriia</taxon>
        <taxon>Flavobacteriales</taxon>
        <taxon>Flavobacteriaceae</taxon>
        <taxon>Maribacter</taxon>
    </lineage>
</organism>
<dbReference type="PROSITE" id="PS51257">
    <property type="entry name" value="PROKAR_LIPOPROTEIN"/>
    <property type="match status" value="1"/>
</dbReference>
<dbReference type="Proteomes" id="UP000184314">
    <property type="component" value="Unassembled WGS sequence"/>
</dbReference>
<dbReference type="EMBL" id="FQZX01000001">
    <property type="protein sequence ID" value="SHJ75343.1"/>
    <property type="molecule type" value="Genomic_DNA"/>
</dbReference>
<dbReference type="Gene3D" id="2.60.40.10">
    <property type="entry name" value="Immunoglobulins"/>
    <property type="match status" value="2"/>
</dbReference>
<evidence type="ECO:0000313" key="3">
    <source>
        <dbReference type="Proteomes" id="UP000184314"/>
    </source>
</evidence>
<evidence type="ECO:0000259" key="1">
    <source>
        <dbReference type="PROSITE" id="PS50853"/>
    </source>
</evidence>
<accession>A0A1M6LW30</accession>
<keyword evidence="3" id="KW-1185">Reference proteome</keyword>
<dbReference type="InterPro" id="IPR036116">
    <property type="entry name" value="FN3_sf"/>
</dbReference>
<feature type="domain" description="Fibronectin type-III" evidence="1">
    <location>
        <begin position="140"/>
        <end position="224"/>
    </location>
</feature>
<sequence>MRLAIKLILVGLLFTACGGKDDNKNDPPEDTEKELGAFNLEFPENNLICTEGEDNGTDGVSIEFQWSGSTNATSYEIKITNQETNSTDTRTVTTTSLAVGLPKGTQFSWAVTAILGSKTLDSDSWNFYSEGTSTENFAPFPAEISVSDNGNGTVSVSWVGEDLDDDLENYDVYIGSGETLELILENTTLLNTTYNITAGQQYAIKVISKDSNNNSSTSETSFSF</sequence>
<proteinExistence type="predicted"/>
<dbReference type="STRING" id="228958.SAMN04488007_1315"/>
<name>A0A1M6LW30_9FLAO</name>